<accession>A0AAU8B042</accession>
<sequence length="259" mass="30967">MEYGMNDTPMTTPEQNRGRMGRNNMNMSEQEQNRMQRSYGRTSSLTQMSTTQVEEAYASICKRMCEALEFHSQLIDCFAFLGLQGFKRMAECQYMKECKDKMKMRKRYVDLHHKILPVERVEMVSVIPQEWYRYTTKDIDDSVLPKYTRMILKIWIDWEEETKRCIEQVCNTFYNAGAHADTEYCGELLADVEKEIKKVSRLYESMNSAGYDVTAIHSVQPKYHDKYKRKYQENYTAKAMKQYPEPYRSDDYRRRRIGF</sequence>
<name>A0AAU8B042_9CAUD</name>
<reference evidence="2" key="1">
    <citation type="submission" date="2024-03" db="EMBL/GenBank/DDBJ databases">
        <title>Diverse circular DNA viruses in blood, oral, and fecal samples of captive lemurs.</title>
        <authorList>
            <person name="Paietta E.N."/>
            <person name="Kraberger S."/>
            <person name="Lund M.C."/>
            <person name="Custer J.M."/>
            <person name="Vargas K.M."/>
            <person name="Ehmke E.E."/>
            <person name="Yoder A.D."/>
            <person name="Varsani A."/>
        </authorList>
    </citation>
    <scope>NUCLEOTIDE SEQUENCE</scope>
    <source>
        <strain evidence="2">Duke_24FS_3</strain>
    </source>
</reference>
<dbReference type="EMBL" id="PP511521">
    <property type="protein sequence ID" value="XCD05056.1"/>
    <property type="molecule type" value="Genomic_DNA"/>
</dbReference>
<evidence type="ECO:0000313" key="2">
    <source>
        <dbReference type="EMBL" id="XCD05056.1"/>
    </source>
</evidence>
<organism evidence="2">
    <name type="scientific">Dulem virus 36</name>
    <dbReference type="NCBI Taxonomy" id="3145754"/>
    <lineage>
        <taxon>Viruses</taxon>
        <taxon>Duplodnaviria</taxon>
        <taxon>Heunggongvirae</taxon>
        <taxon>Uroviricota</taxon>
        <taxon>Caudoviricetes</taxon>
    </lineage>
</organism>
<feature type="region of interest" description="Disordered" evidence="1">
    <location>
        <begin position="1"/>
        <end position="24"/>
    </location>
</feature>
<protein>
    <submittedName>
        <fullName evidence="2">Uncharacterized protein</fullName>
    </submittedName>
</protein>
<evidence type="ECO:0000256" key="1">
    <source>
        <dbReference type="SAM" id="MobiDB-lite"/>
    </source>
</evidence>
<proteinExistence type="predicted"/>